<reference evidence="3" key="1">
    <citation type="submission" date="2016-10" db="EMBL/GenBank/DDBJ databases">
        <authorList>
            <person name="Varghese N."/>
            <person name="Submissions S."/>
        </authorList>
    </citation>
    <scope>NUCLEOTIDE SEQUENCE [LARGE SCALE GENOMIC DNA]</scope>
    <source>
        <strain evidence="3">LMG 26383,CCUG 61248,R- 45681</strain>
    </source>
</reference>
<dbReference type="OrthoDB" id="9072761at2"/>
<dbReference type="RefSeq" id="WP_091837312.1">
    <property type="nucleotide sequence ID" value="NZ_FOAN01000006.1"/>
</dbReference>
<keyword evidence="3" id="KW-1185">Reference proteome</keyword>
<proteinExistence type="predicted"/>
<dbReference type="InterPro" id="IPR050312">
    <property type="entry name" value="IolE/XylAMocC-like"/>
</dbReference>
<dbReference type="InterPro" id="IPR013022">
    <property type="entry name" value="Xyl_isomerase-like_TIM-brl"/>
</dbReference>
<dbReference type="InterPro" id="IPR036237">
    <property type="entry name" value="Xyl_isomerase-like_sf"/>
</dbReference>
<keyword evidence="2" id="KW-0413">Isomerase</keyword>
<dbReference type="Gene3D" id="3.20.20.150">
    <property type="entry name" value="Divalent-metal-dependent TIM barrel enzymes"/>
    <property type="match status" value="1"/>
</dbReference>
<dbReference type="AlphaFoldDB" id="A0A1H7U0Z0"/>
<organism evidence="2 3">
    <name type="scientific">Bosea lupini</name>
    <dbReference type="NCBI Taxonomy" id="1036779"/>
    <lineage>
        <taxon>Bacteria</taxon>
        <taxon>Pseudomonadati</taxon>
        <taxon>Pseudomonadota</taxon>
        <taxon>Alphaproteobacteria</taxon>
        <taxon>Hyphomicrobiales</taxon>
        <taxon>Boseaceae</taxon>
        <taxon>Bosea</taxon>
    </lineage>
</organism>
<accession>A0A1H7U0Z0</accession>
<protein>
    <submittedName>
        <fullName evidence="2">Sugar phosphate isomerase/epimerase</fullName>
    </submittedName>
</protein>
<evidence type="ECO:0000313" key="2">
    <source>
        <dbReference type="EMBL" id="SEL90368.1"/>
    </source>
</evidence>
<dbReference type="PANTHER" id="PTHR12110">
    <property type="entry name" value="HYDROXYPYRUVATE ISOMERASE"/>
    <property type="match status" value="1"/>
</dbReference>
<evidence type="ECO:0000313" key="3">
    <source>
        <dbReference type="Proteomes" id="UP000199664"/>
    </source>
</evidence>
<dbReference type="GO" id="GO:0016853">
    <property type="term" value="F:isomerase activity"/>
    <property type="evidence" value="ECO:0007669"/>
    <property type="project" value="UniProtKB-KW"/>
</dbReference>
<dbReference type="PANTHER" id="PTHR12110:SF48">
    <property type="entry name" value="BLL3656 PROTEIN"/>
    <property type="match status" value="1"/>
</dbReference>
<dbReference type="STRING" id="1036779.SAMN04515666_10665"/>
<dbReference type="SUPFAM" id="SSF51658">
    <property type="entry name" value="Xylose isomerase-like"/>
    <property type="match status" value="1"/>
</dbReference>
<name>A0A1H7U0Z0_9HYPH</name>
<evidence type="ECO:0000259" key="1">
    <source>
        <dbReference type="Pfam" id="PF01261"/>
    </source>
</evidence>
<dbReference type="Proteomes" id="UP000199664">
    <property type="component" value="Unassembled WGS sequence"/>
</dbReference>
<sequence length="271" mass="28578">MRSISLAHLTVLDAGPLDLIDAGAAGGFDAIGLRIVPPLPGDTIVPVVGDIPLQRRIKERLAATGMRILDIEAIWLSPQTAVDDLEPALDVGAELGARHVLTVGFDVESARLLDNFGRLCTLANARGLRPMLEFIPYATIADLGSAHELLRQAAPRDAGLLVDALHLSRSGGSPADIAGYDPGLFSYIHLCDAPAARPPASGFRAEARAERLYPGLGELRLDAFLDAFAPDTPVGVEAPSTAFASCSPMERARRAGDATRQLLARNAAARP</sequence>
<dbReference type="Pfam" id="PF01261">
    <property type="entry name" value="AP_endonuc_2"/>
    <property type="match status" value="1"/>
</dbReference>
<feature type="domain" description="Xylose isomerase-like TIM barrel" evidence="1">
    <location>
        <begin position="22"/>
        <end position="247"/>
    </location>
</feature>
<gene>
    <name evidence="2" type="ORF">SAMN04515666_10665</name>
</gene>
<dbReference type="EMBL" id="FOAN01000006">
    <property type="protein sequence ID" value="SEL90368.1"/>
    <property type="molecule type" value="Genomic_DNA"/>
</dbReference>